<dbReference type="PANTHER" id="PTHR31934">
    <property type="entry name" value="ALPHA/BETA-HYDROLASES SUPERFAMILY PROTEIN"/>
    <property type="match status" value="1"/>
</dbReference>
<feature type="compositionally biased region" description="Low complexity" evidence="1">
    <location>
        <begin position="88"/>
        <end position="110"/>
    </location>
</feature>
<sequence length="454" mass="49273">MMPDRNSTPGETSPLVSQSDTLRNDGLFPQLFTSVPALNDAAAFISQTTSLFTQCFTDYSVEPSSRDSGDSNVHAQELVTFSSGETRGSLATSSDHASSSGKKSSFEELSCTATDVPSTLDETMNSSPGNSSQHSSAITEPNHGQSGISIFQGLIDRVRRTVRGSADDIGWLQRDPTMPSVEDGTQRFMEILGEIRHGVHRLPNSMVCCWFQVFSATMDHYILFIVRLHKGGIDTAAALSLYWPDLKDKVAGLVLAQSPYGGSPIATDILREGQLGDYVNLRKLMEILICKVIKGDLQALEDLTYDKRREFLKKHPLPKELPVVSFHTEAAISPAVLATLSHVAHAELPMVAPAGQPAKLPVVMPLGAAMAACAQLLQVRYGKKSDGLVTCCDAEVPGSIVVRPKRKLDHAWMVYSSMQDDPSEADASQVCEALLMLLVEAGQNKRQDHATKDE</sequence>
<proteinExistence type="predicted"/>
<feature type="region of interest" description="Disordered" evidence="1">
    <location>
        <begin position="1"/>
        <end position="21"/>
    </location>
</feature>
<dbReference type="Gene3D" id="3.40.50.1820">
    <property type="entry name" value="alpha/beta hydrolase"/>
    <property type="match status" value="1"/>
</dbReference>
<dbReference type="EMBL" id="JBEDUW010000007">
    <property type="protein sequence ID" value="KAK9911105.1"/>
    <property type="molecule type" value="Genomic_DNA"/>
</dbReference>
<feature type="region of interest" description="Disordered" evidence="1">
    <location>
        <begin position="84"/>
        <end position="144"/>
    </location>
</feature>
<evidence type="ECO:0000313" key="3">
    <source>
        <dbReference type="Proteomes" id="UP001457282"/>
    </source>
</evidence>
<feature type="compositionally biased region" description="Polar residues" evidence="1">
    <location>
        <begin position="111"/>
        <end position="125"/>
    </location>
</feature>
<name>A0AAW1VTK1_RUBAR</name>
<protein>
    <submittedName>
        <fullName evidence="2">Uncharacterized protein</fullName>
    </submittedName>
</protein>
<dbReference type="AlphaFoldDB" id="A0AAW1VTK1"/>
<evidence type="ECO:0000256" key="1">
    <source>
        <dbReference type="SAM" id="MobiDB-lite"/>
    </source>
</evidence>
<comment type="caution">
    <text evidence="2">The sequence shown here is derived from an EMBL/GenBank/DDBJ whole genome shotgun (WGS) entry which is preliminary data.</text>
</comment>
<dbReference type="InterPro" id="IPR029058">
    <property type="entry name" value="AB_hydrolase_fold"/>
</dbReference>
<dbReference type="Proteomes" id="UP001457282">
    <property type="component" value="Unassembled WGS sequence"/>
</dbReference>
<organism evidence="2 3">
    <name type="scientific">Rubus argutus</name>
    <name type="common">Southern blackberry</name>
    <dbReference type="NCBI Taxonomy" id="59490"/>
    <lineage>
        <taxon>Eukaryota</taxon>
        <taxon>Viridiplantae</taxon>
        <taxon>Streptophyta</taxon>
        <taxon>Embryophyta</taxon>
        <taxon>Tracheophyta</taxon>
        <taxon>Spermatophyta</taxon>
        <taxon>Magnoliopsida</taxon>
        <taxon>eudicotyledons</taxon>
        <taxon>Gunneridae</taxon>
        <taxon>Pentapetalae</taxon>
        <taxon>rosids</taxon>
        <taxon>fabids</taxon>
        <taxon>Rosales</taxon>
        <taxon>Rosaceae</taxon>
        <taxon>Rosoideae</taxon>
        <taxon>Rosoideae incertae sedis</taxon>
        <taxon>Rubus</taxon>
    </lineage>
</organism>
<evidence type="ECO:0000313" key="2">
    <source>
        <dbReference type="EMBL" id="KAK9911105.1"/>
    </source>
</evidence>
<accession>A0AAW1VTK1</accession>
<feature type="compositionally biased region" description="Low complexity" evidence="1">
    <location>
        <begin position="126"/>
        <end position="136"/>
    </location>
</feature>
<keyword evidence="3" id="KW-1185">Reference proteome</keyword>
<gene>
    <name evidence="2" type="ORF">M0R45_035028</name>
</gene>
<reference evidence="2 3" key="1">
    <citation type="journal article" date="2023" name="G3 (Bethesda)">
        <title>A chromosome-length genome assembly and annotation of blackberry (Rubus argutus, cv. 'Hillquist').</title>
        <authorList>
            <person name="Bruna T."/>
            <person name="Aryal R."/>
            <person name="Dudchenko O."/>
            <person name="Sargent D.J."/>
            <person name="Mead D."/>
            <person name="Buti M."/>
            <person name="Cavallini A."/>
            <person name="Hytonen T."/>
            <person name="Andres J."/>
            <person name="Pham M."/>
            <person name="Weisz D."/>
            <person name="Mascagni F."/>
            <person name="Usai G."/>
            <person name="Natali L."/>
            <person name="Bassil N."/>
            <person name="Fernandez G.E."/>
            <person name="Lomsadze A."/>
            <person name="Armour M."/>
            <person name="Olukolu B."/>
            <person name="Poorten T."/>
            <person name="Britton C."/>
            <person name="Davik J."/>
            <person name="Ashrafi H."/>
            <person name="Aiden E.L."/>
            <person name="Borodovsky M."/>
            <person name="Worthington M."/>
        </authorList>
    </citation>
    <scope>NUCLEOTIDE SEQUENCE [LARGE SCALE GENOMIC DNA]</scope>
    <source>
        <strain evidence="2">PI 553951</strain>
    </source>
</reference>
<dbReference type="PANTHER" id="PTHR31934:SF6">
    <property type="entry name" value="ALPHA_BETA-HYDROLASES SUPERFAMILY PROTEIN"/>
    <property type="match status" value="1"/>
</dbReference>